<dbReference type="Proteomes" id="UP001209878">
    <property type="component" value="Unassembled WGS sequence"/>
</dbReference>
<evidence type="ECO:0000313" key="2">
    <source>
        <dbReference type="Proteomes" id="UP001209878"/>
    </source>
</evidence>
<protein>
    <submittedName>
        <fullName evidence="1">Uncharacterized protein</fullName>
    </submittedName>
</protein>
<name>A0AAD9PE83_RIDPI</name>
<reference evidence="1" key="1">
    <citation type="journal article" date="2023" name="Mol. Biol. Evol.">
        <title>Third-Generation Sequencing Reveals the Adaptive Role of the Epigenome in Three Deep-Sea Polychaetes.</title>
        <authorList>
            <person name="Perez M."/>
            <person name="Aroh O."/>
            <person name="Sun Y."/>
            <person name="Lan Y."/>
            <person name="Juniper S.K."/>
            <person name="Young C.R."/>
            <person name="Angers B."/>
            <person name="Qian P.Y."/>
        </authorList>
    </citation>
    <scope>NUCLEOTIDE SEQUENCE</scope>
    <source>
        <strain evidence="1">R07B-5</strain>
    </source>
</reference>
<evidence type="ECO:0000313" key="1">
    <source>
        <dbReference type="EMBL" id="KAK2193128.1"/>
    </source>
</evidence>
<gene>
    <name evidence="1" type="ORF">NP493_17g09008</name>
</gene>
<dbReference type="EMBL" id="JAODUO010000017">
    <property type="protein sequence ID" value="KAK2193128.1"/>
    <property type="molecule type" value="Genomic_DNA"/>
</dbReference>
<dbReference type="AlphaFoldDB" id="A0AAD9PE83"/>
<comment type="caution">
    <text evidence="1">The sequence shown here is derived from an EMBL/GenBank/DDBJ whole genome shotgun (WGS) entry which is preliminary data.</text>
</comment>
<keyword evidence="2" id="KW-1185">Reference proteome</keyword>
<proteinExistence type="predicted"/>
<sequence>MLVVIDNHDKELCVAKGNECEEAAIVSEHTAAELCETQQEQKFVAVENKEEPSLVYTDKLPGVAVEQKDVDPLLLHSNESPVVALGSKDIGNEELPTVLVENRDDFCEGKVEIIEINHLTDSAICEGKDELATVVIDNAQTHSPNIVMESCEEQSLPASCREKYLVPGTQDEPKHHDELHPVAVDDKGILSRGDDEQFGEEVIMTIYPHQICCQNLTWILIIYLFQIWLRQFCYAISAEK</sequence>
<accession>A0AAD9PE83</accession>
<organism evidence="1 2">
    <name type="scientific">Ridgeia piscesae</name>
    <name type="common">Tubeworm</name>
    <dbReference type="NCBI Taxonomy" id="27915"/>
    <lineage>
        <taxon>Eukaryota</taxon>
        <taxon>Metazoa</taxon>
        <taxon>Spiralia</taxon>
        <taxon>Lophotrochozoa</taxon>
        <taxon>Annelida</taxon>
        <taxon>Polychaeta</taxon>
        <taxon>Sedentaria</taxon>
        <taxon>Canalipalpata</taxon>
        <taxon>Sabellida</taxon>
        <taxon>Siboglinidae</taxon>
        <taxon>Ridgeia</taxon>
    </lineage>
</organism>